<keyword evidence="4 6" id="KW-0472">Membrane</keyword>
<comment type="caution">
    <text evidence="7">The sequence shown here is derived from an EMBL/GenBank/DDBJ whole genome shotgun (WGS) entry which is preliminary data.</text>
</comment>
<evidence type="ECO:0008006" key="9">
    <source>
        <dbReference type="Google" id="ProtNLM"/>
    </source>
</evidence>
<dbReference type="InterPro" id="IPR010291">
    <property type="entry name" value="Ion_channel_UNC-93"/>
</dbReference>
<evidence type="ECO:0000313" key="7">
    <source>
        <dbReference type="EMBL" id="GJN94059.1"/>
    </source>
</evidence>
<feature type="transmembrane region" description="Helical" evidence="6">
    <location>
        <begin position="308"/>
        <end position="331"/>
    </location>
</feature>
<evidence type="ECO:0000256" key="6">
    <source>
        <dbReference type="SAM" id="Phobius"/>
    </source>
</evidence>
<dbReference type="PANTHER" id="PTHR23294:SF19">
    <property type="entry name" value="DUF895 DOMAIN MEMBRANE PROTEIN-RELATED"/>
    <property type="match status" value="1"/>
</dbReference>
<evidence type="ECO:0000256" key="5">
    <source>
        <dbReference type="SAM" id="MobiDB-lite"/>
    </source>
</evidence>
<feature type="transmembrane region" description="Helical" evidence="6">
    <location>
        <begin position="187"/>
        <end position="206"/>
    </location>
</feature>
<feature type="transmembrane region" description="Helical" evidence="6">
    <location>
        <begin position="118"/>
        <end position="142"/>
    </location>
</feature>
<feature type="compositionally biased region" description="Low complexity" evidence="5">
    <location>
        <begin position="453"/>
        <end position="463"/>
    </location>
</feature>
<dbReference type="EMBL" id="BQKY01000016">
    <property type="protein sequence ID" value="GJN94059.1"/>
    <property type="molecule type" value="Genomic_DNA"/>
</dbReference>
<dbReference type="InterPro" id="IPR051617">
    <property type="entry name" value="UNC-93-like_regulator"/>
</dbReference>
<dbReference type="PANTHER" id="PTHR23294">
    <property type="entry name" value="ET TRANSLATION PRODUCT-RELATED"/>
    <property type="match status" value="1"/>
</dbReference>
<feature type="region of interest" description="Disordered" evidence="5">
    <location>
        <begin position="453"/>
        <end position="488"/>
    </location>
</feature>
<feature type="transmembrane region" description="Helical" evidence="6">
    <location>
        <begin position="274"/>
        <end position="296"/>
    </location>
</feature>
<organism evidence="7 8">
    <name type="scientific">Rhodotorula paludigena</name>
    <dbReference type="NCBI Taxonomy" id="86838"/>
    <lineage>
        <taxon>Eukaryota</taxon>
        <taxon>Fungi</taxon>
        <taxon>Dikarya</taxon>
        <taxon>Basidiomycota</taxon>
        <taxon>Pucciniomycotina</taxon>
        <taxon>Microbotryomycetes</taxon>
        <taxon>Sporidiobolales</taxon>
        <taxon>Sporidiobolaceae</taxon>
        <taxon>Rhodotorula</taxon>
    </lineage>
</organism>
<evidence type="ECO:0000256" key="1">
    <source>
        <dbReference type="ARBA" id="ARBA00004141"/>
    </source>
</evidence>
<protein>
    <recommendedName>
        <fullName evidence="9">DUF895 domain membrane protein</fullName>
    </recommendedName>
</protein>
<feature type="transmembrane region" description="Helical" evidence="6">
    <location>
        <begin position="412"/>
        <end position="433"/>
    </location>
</feature>
<dbReference type="Proteomes" id="UP001342314">
    <property type="component" value="Unassembled WGS sequence"/>
</dbReference>
<evidence type="ECO:0000256" key="4">
    <source>
        <dbReference type="ARBA" id="ARBA00023136"/>
    </source>
</evidence>
<dbReference type="InterPro" id="IPR036259">
    <property type="entry name" value="MFS_trans_sf"/>
</dbReference>
<dbReference type="SUPFAM" id="SSF103473">
    <property type="entry name" value="MFS general substrate transporter"/>
    <property type="match status" value="1"/>
</dbReference>
<dbReference type="Gene3D" id="1.20.1250.20">
    <property type="entry name" value="MFS general substrate transporter like domains"/>
    <property type="match status" value="1"/>
</dbReference>
<accession>A0AAV5GU58</accession>
<dbReference type="Pfam" id="PF05978">
    <property type="entry name" value="UNC-93"/>
    <property type="match status" value="1"/>
</dbReference>
<comment type="subcellular location">
    <subcellularLocation>
        <location evidence="1">Membrane</location>
        <topology evidence="1">Multi-pass membrane protein</topology>
    </subcellularLocation>
</comment>
<keyword evidence="3 6" id="KW-1133">Transmembrane helix</keyword>
<evidence type="ECO:0000313" key="8">
    <source>
        <dbReference type="Proteomes" id="UP001342314"/>
    </source>
</evidence>
<name>A0AAV5GU58_9BASI</name>
<sequence length="488" mass="52313">MAAETAAPAAAPVPRSTVMRIYRSTFFQILIVGIISLLAPGLWNGAQALGAGGALEPYLVNAGNSIVFALMGLGCILAPVLVNKLGVKTTLIGGTVGWSVYTAALYQNNRYGTEWFVIFGAVICGASAGLYWASEGAILLAYPEPHKRARYLSMWLFFKNSGQIIAGAINLGTNIHRSTGGKVNYKTLLSFLALQVVAFPAAFLISPPGKVVRKDRSPIHVADQTGTVEQFRLLWKTCRTQKIGVLLPIFFSSWFYWGYASTYLTLYFSVRARALASFLSAICGVAVTTLLGVFLDSQRWSLATRARVGGATVVTLFSAMLVWAVVVQKIYTDTNPGKLDWTSPQFGRGFGLYILLNAFGNGVQNYLYWLCGVLAHEDGLQTATRYAGLLRGVESWGQCAAFGISSSKFSPLYTVVINMCFWFASLPAAWITLSKVGVQPGYGGPSAATVAAAATTEASTGEGSVDETVKGDEGAEEEEKEVQGLQAV</sequence>
<feature type="transmembrane region" description="Helical" evidence="6">
    <location>
        <begin position="154"/>
        <end position="175"/>
    </location>
</feature>
<dbReference type="AlphaFoldDB" id="A0AAV5GU58"/>
<keyword evidence="2 6" id="KW-0812">Transmembrane</keyword>
<feature type="transmembrane region" description="Helical" evidence="6">
    <location>
        <begin position="245"/>
        <end position="268"/>
    </location>
</feature>
<evidence type="ECO:0000256" key="2">
    <source>
        <dbReference type="ARBA" id="ARBA00022692"/>
    </source>
</evidence>
<evidence type="ECO:0000256" key="3">
    <source>
        <dbReference type="ARBA" id="ARBA00022989"/>
    </source>
</evidence>
<gene>
    <name evidence="7" type="ORF">Rhopal_007123-T1</name>
</gene>
<feature type="transmembrane region" description="Helical" evidence="6">
    <location>
        <begin position="63"/>
        <end position="82"/>
    </location>
</feature>
<dbReference type="GO" id="GO:0016020">
    <property type="term" value="C:membrane"/>
    <property type="evidence" value="ECO:0007669"/>
    <property type="project" value="UniProtKB-SubCell"/>
</dbReference>
<reference evidence="7 8" key="1">
    <citation type="submission" date="2021-12" db="EMBL/GenBank/DDBJ databases">
        <title>High titer production of polyol ester of fatty acids by Rhodotorula paludigena BS15 towards product separation-free biomass refinery.</title>
        <authorList>
            <person name="Mano J."/>
            <person name="Ono H."/>
            <person name="Tanaka T."/>
            <person name="Naito K."/>
            <person name="Sushida H."/>
            <person name="Ike M."/>
            <person name="Tokuyasu K."/>
            <person name="Kitaoka M."/>
        </authorList>
    </citation>
    <scope>NUCLEOTIDE SEQUENCE [LARGE SCALE GENOMIC DNA]</scope>
    <source>
        <strain evidence="7 8">BS15</strain>
    </source>
</reference>
<keyword evidence="8" id="KW-1185">Reference proteome</keyword>
<feature type="transmembrane region" description="Helical" evidence="6">
    <location>
        <begin position="25"/>
        <end position="43"/>
    </location>
</feature>
<proteinExistence type="predicted"/>